<name>A0A4Q1CGI4_9BACT</name>
<keyword evidence="3" id="KW-1185">Reference proteome</keyword>
<feature type="transmembrane region" description="Helical" evidence="1">
    <location>
        <begin position="7"/>
        <end position="27"/>
    </location>
</feature>
<feature type="transmembrane region" description="Helical" evidence="1">
    <location>
        <begin position="47"/>
        <end position="66"/>
    </location>
</feature>
<protein>
    <submittedName>
        <fullName evidence="2">Uncharacterized protein</fullName>
    </submittedName>
</protein>
<comment type="caution">
    <text evidence="2">The sequence shown here is derived from an EMBL/GenBank/DDBJ whole genome shotgun (WGS) entry which is preliminary data.</text>
</comment>
<gene>
    <name evidence="2" type="ORF">ESA94_14100</name>
</gene>
<sequence length="256" mass="28805">MIDNFYLALAAILLLPLIPAYIIYKFLPESETNVEGPYKKLNLKLKGAFAGYFLLVLLSLGLQYVVMTSKEGKKIEQLMQSINDSSQLMQTYRSQLEAGKNPVIDWKIKGIVSPGEKEGTRFFFDDGTTSKNPDGSFELIKRSIAAQGKANPPKWICVYNPVTGYQVISLNRELPHPDIAAYNVSFNDELHEILIRKAIDINSAVKDSIVAVAGFLEKNPELKAKVSQVDPNFFIKAENTKKIRDRNKLVHMPVRQ</sequence>
<dbReference type="Proteomes" id="UP000290204">
    <property type="component" value="Unassembled WGS sequence"/>
</dbReference>
<proteinExistence type="predicted"/>
<organism evidence="2 3">
    <name type="scientific">Lacibacter luteus</name>
    <dbReference type="NCBI Taxonomy" id="2508719"/>
    <lineage>
        <taxon>Bacteria</taxon>
        <taxon>Pseudomonadati</taxon>
        <taxon>Bacteroidota</taxon>
        <taxon>Chitinophagia</taxon>
        <taxon>Chitinophagales</taxon>
        <taxon>Chitinophagaceae</taxon>
        <taxon>Lacibacter</taxon>
    </lineage>
</organism>
<dbReference type="EMBL" id="SDHW01000004">
    <property type="protein sequence ID" value="RXK59269.1"/>
    <property type="molecule type" value="Genomic_DNA"/>
</dbReference>
<keyword evidence="1" id="KW-0812">Transmembrane</keyword>
<accession>A0A4Q1CGI4</accession>
<keyword evidence="1" id="KW-0472">Membrane</keyword>
<evidence type="ECO:0000313" key="2">
    <source>
        <dbReference type="EMBL" id="RXK59269.1"/>
    </source>
</evidence>
<dbReference type="AlphaFoldDB" id="A0A4Q1CGI4"/>
<evidence type="ECO:0000256" key="1">
    <source>
        <dbReference type="SAM" id="Phobius"/>
    </source>
</evidence>
<dbReference type="RefSeq" id="WP_129131573.1">
    <property type="nucleotide sequence ID" value="NZ_SDHW01000004.1"/>
</dbReference>
<keyword evidence="1" id="KW-1133">Transmembrane helix</keyword>
<evidence type="ECO:0000313" key="3">
    <source>
        <dbReference type="Proteomes" id="UP000290204"/>
    </source>
</evidence>
<reference evidence="2 3" key="1">
    <citation type="submission" date="2019-01" db="EMBL/GenBank/DDBJ databases">
        <title>Lacibacter sp. strain TTM-7.</title>
        <authorList>
            <person name="Chen W.-M."/>
        </authorList>
    </citation>
    <scope>NUCLEOTIDE SEQUENCE [LARGE SCALE GENOMIC DNA]</scope>
    <source>
        <strain evidence="2 3">TTM-7</strain>
    </source>
</reference>